<dbReference type="AlphaFoldDB" id="A0A182E313"/>
<gene>
    <name evidence="4" type="ORF">NOO_LOCUS2366</name>
</gene>
<dbReference type="GO" id="GO:0000723">
    <property type="term" value="P:telomere maintenance"/>
    <property type="evidence" value="ECO:0007669"/>
    <property type="project" value="InterPro"/>
</dbReference>
<reference evidence="4 5" key="2">
    <citation type="submission" date="2018-08" db="EMBL/GenBank/DDBJ databases">
        <authorList>
            <person name="Laetsch R D."/>
            <person name="Stevens L."/>
            <person name="Kumar S."/>
            <person name="Blaxter L. M."/>
        </authorList>
    </citation>
    <scope>NUCLEOTIDE SEQUENCE [LARGE SCALE GENOMIC DNA]</scope>
</reference>
<evidence type="ECO:0000313" key="4">
    <source>
        <dbReference type="EMBL" id="VDK66145.1"/>
    </source>
</evidence>
<dbReference type="GO" id="GO:0030688">
    <property type="term" value="C:preribosome, small subunit precursor"/>
    <property type="evidence" value="ECO:0007669"/>
    <property type="project" value="TreeGrafter"/>
</dbReference>
<dbReference type="GO" id="GO:0005524">
    <property type="term" value="F:ATP binding"/>
    <property type="evidence" value="ECO:0007669"/>
    <property type="project" value="UniProtKB-KW"/>
</dbReference>
<dbReference type="Pfam" id="PF05970">
    <property type="entry name" value="PIF1"/>
    <property type="match status" value="1"/>
</dbReference>
<dbReference type="GO" id="GO:0006310">
    <property type="term" value="P:DNA recombination"/>
    <property type="evidence" value="ECO:0007669"/>
    <property type="project" value="UniProtKB-KW"/>
</dbReference>
<evidence type="ECO:0000313" key="5">
    <source>
        <dbReference type="Proteomes" id="UP000271087"/>
    </source>
</evidence>
<dbReference type="SMART" id="SM01362">
    <property type="entry name" value="DUF663"/>
    <property type="match status" value="1"/>
</dbReference>
<feature type="domain" description="Ribosome biogenesis protein BMS1/TSR1 C-terminal" evidence="3">
    <location>
        <begin position="6"/>
        <end position="239"/>
    </location>
</feature>
<evidence type="ECO:0000256" key="2">
    <source>
        <dbReference type="RuleBase" id="RU363044"/>
    </source>
</evidence>
<dbReference type="GO" id="GO:0000462">
    <property type="term" value="P:maturation of SSU-rRNA from tricistronic rRNA transcript (SSU-rRNA, 5.8S rRNA, LSU-rRNA)"/>
    <property type="evidence" value="ECO:0007669"/>
    <property type="project" value="TreeGrafter"/>
</dbReference>
<dbReference type="InterPro" id="IPR039761">
    <property type="entry name" value="Bms1/Tsr1"/>
</dbReference>
<dbReference type="GO" id="GO:0043139">
    <property type="term" value="F:5'-3' DNA helicase activity"/>
    <property type="evidence" value="ECO:0007669"/>
    <property type="project" value="UniProtKB-EC"/>
</dbReference>
<dbReference type="GO" id="GO:0003924">
    <property type="term" value="F:GTPase activity"/>
    <property type="evidence" value="ECO:0007669"/>
    <property type="project" value="TreeGrafter"/>
</dbReference>
<sequence length="265" mass="30679">MQHFQNIELEKSIAKCKLIVWDECTMKHKKSVEALDRLLQDLRSVDNFVDADEAVNHPIEFLNSLDLPRTPTHVLQLKIGMPIIMLRNINQPKFCNGTQLALKKLMERFMPNDGTFVASVFAPLMFPPVPVLVYRLDNRGNRQLVATGGVLDINPDRIILKRIVLSGHPFKINRRSVVVRYMFFNRDDIEWFKPVELRTPSGRRGHIKEALGTHGHMKCIFDQQLNAMDTVMMNLYKRVFPKWTYKPVMLYSSSESPNASELMEI</sequence>
<reference evidence="6" key="1">
    <citation type="submission" date="2016-06" db="UniProtKB">
        <authorList>
            <consortium name="WormBaseParasite"/>
        </authorList>
    </citation>
    <scope>IDENTIFICATION</scope>
</reference>
<name>A0A182E313_ONCOC</name>
<comment type="function">
    <text evidence="1">Required during maturation of the 40S ribosomal subunit in the nucleolus.</text>
</comment>
<keyword evidence="2" id="KW-0067">ATP-binding</keyword>
<dbReference type="PANTHER" id="PTHR12858">
    <property type="entry name" value="RIBOSOME BIOGENESIS PROTEIN"/>
    <property type="match status" value="1"/>
</dbReference>
<comment type="catalytic activity">
    <reaction evidence="2">
        <text>ATP + H2O = ADP + phosphate + H(+)</text>
        <dbReference type="Rhea" id="RHEA:13065"/>
        <dbReference type="ChEBI" id="CHEBI:15377"/>
        <dbReference type="ChEBI" id="CHEBI:15378"/>
        <dbReference type="ChEBI" id="CHEBI:30616"/>
        <dbReference type="ChEBI" id="CHEBI:43474"/>
        <dbReference type="ChEBI" id="CHEBI:456216"/>
        <dbReference type="EC" id="5.6.2.3"/>
    </reaction>
</comment>
<dbReference type="GO" id="GO:0005525">
    <property type="term" value="F:GTP binding"/>
    <property type="evidence" value="ECO:0007669"/>
    <property type="project" value="TreeGrafter"/>
</dbReference>
<dbReference type="WBParaSite" id="nOo.2.0.1.t02366-RA">
    <property type="protein sequence ID" value="nOo.2.0.1.t02366-RA"/>
    <property type="gene ID" value="nOo.2.0.1.g02366"/>
</dbReference>
<keyword evidence="2" id="KW-0227">DNA damage</keyword>
<dbReference type="Proteomes" id="UP000271087">
    <property type="component" value="Unassembled WGS sequence"/>
</dbReference>
<dbReference type="GO" id="GO:0000479">
    <property type="term" value="P:endonucleolytic cleavage of tricistronic rRNA transcript (SSU-rRNA, 5.8S rRNA, LSU-rRNA)"/>
    <property type="evidence" value="ECO:0007669"/>
    <property type="project" value="TreeGrafter"/>
</dbReference>
<evidence type="ECO:0000259" key="3">
    <source>
        <dbReference type="SMART" id="SM01362"/>
    </source>
</evidence>
<accession>A0A182E313</accession>
<keyword evidence="2" id="KW-0347">Helicase</keyword>
<dbReference type="InterPro" id="IPR010285">
    <property type="entry name" value="DNA_helicase_pif1-like_DEAD"/>
</dbReference>
<dbReference type="GO" id="GO:0006281">
    <property type="term" value="P:DNA repair"/>
    <property type="evidence" value="ECO:0007669"/>
    <property type="project" value="UniProtKB-KW"/>
</dbReference>
<keyword evidence="2" id="KW-0547">Nucleotide-binding</keyword>
<evidence type="ECO:0000256" key="1">
    <source>
        <dbReference type="ARBA" id="ARBA00037087"/>
    </source>
</evidence>
<organism evidence="6">
    <name type="scientific">Onchocerca ochengi</name>
    <name type="common">Filarial nematode worm</name>
    <dbReference type="NCBI Taxonomy" id="42157"/>
    <lineage>
        <taxon>Eukaryota</taxon>
        <taxon>Metazoa</taxon>
        <taxon>Ecdysozoa</taxon>
        <taxon>Nematoda</taxon>
        <taxon>Chromadorea</taxon>
        <taxon>Rhabditida</taxon>
        <taxon>Spirurina</taxon>
        <taxon>Spiruromorpha</taxon>
        <taxon>Filarioidea</taxon>
        <taxon>Onchocercidae</taxon>
        <taxon>Onchocerca</taxon>
    </lineage>
</organism>
<keyword evidence="5" id="KW-1185">Reference proteome</keyword>
<evidence type="ECO:0000313" key="6">
    <source>
        <dbReference type="WBParaSite" id="nOo.2.0.1.t02366-RA"/>
    </source>
</evidence>
<keyword evidence="2" id="KW-0378">Hydrolase</keyword>
<dbReference type="EC" id="5.6.2.3" evidence="2"/>
<dbReference type="STRING" id="42157.A0A182E313"/>
<proteinExistence type="inferred from homology"/>
<dbReference type="EMBL" id="UYRW01000367">
    <property type="protein sequence ID" value="VDK66145.1"/>
    <property type="molecule type" value="Genomic_DNA"/>
</dbReference>
<dbReference type="OrthoDB" id="119302at2759"/>
<keyword evidence="2" id="KW-0234">DNA repair</keyword>
<dbReference type="Pfam" id="PF04950">
    <property type="entry name" value="RIBIOP_C"/>
    <property type="match status" value="1"/>
</dbReference>
<dbReference type="InterPro" id="IPR007034">
    <property type="entry name" value="BMS1_TSR1_C"/>
</dbReference>
<keyword evidence="2" id="KW-0233">DNA recombination</keyword>
<protein>
    <recommendedName>
        <fullName evidence="2">ATP-dependent DNA helicase</fullName>
        <ecNumber evidence="2">5.6.2.3</ecNumber>
    </recommendedName>
</protein>
<dbReference type="PANTHER" id="PTHR12858:SF1">
    <property type="entry name" value="PRE-RRNA-PROCESSING PROTEIN TSR1 HOMOLOG"/>
    <property type="match status" value="1"/>
</dbReference>
<comment type="cofactor">
    <cofactor evidence="2">
        <name>Mg(2+)</name>
        <dbReference type="ChEBI" id="CHEBI:18420"/>
    </cofactor>
</comment>
<comment type="similarity">
    <text evidence="2">Belongs to the helicase family.</text>
</comment>
<dbReference type="GO" id="GO:0034511">
    <property type="term" value="F:U3 snoRNA binding"/>
    <property type="evidence" value="ECO:0007669"/>
    <property type="project" value="TreeGrafter"/>
</dbReference>